<evidence type="ECO:0000313" key="4">
    <source>
        <dbReference type="RefSeq" id="XP_071922660.1"/>
    </source>
</evidence>
<accession>A0ABM4VSZ8</accession>
<feature type="domain" description="Myb/SANT-like" evidence="2">
    <location>
        <begin position="11"/>
        <end position="109"/>
    </location>
</feature>
<sequence length="315" mass="36241">MPRDHTTAKAHWDENMEIHFCMTYVEWKKSGEWNPNISTEANWMKLAAHLNSSWGKQYMWTVYHSKYTRLRRIWCAFAKLKGLRLSAETGIGWNENRRCFMADESQWRNLQMENKDYNQFRYFQCVDKYTILSEVFEGETATGSQATSSFASPSSRVPRQMPATHLGGQSSSHFEDELLTGDPDITCYDTAPNVGRKRGSASVGATNSGLGSRQSKSSKSSDNPFVECANSLNNLASAKLQIKDRRSNDFEKYDVTMATQVIESFEGLSKGRRVTALLQLQDDKWRKTFLTMSRDLQEYWINKLQVPDEKRPDED</sequence>
<dbReference type="PANTHER" id="PTHR47584">
    <property type="match status" value="1"/>
</dbReference>
<evidence type="ECO:0000259" key="2">
    <source>
        <dbReference type="Pfam" id="PF12776"/>
    </source>
</evidence>
<feature type="compositionally biased region" description="Low complexity" evidence="1">
    <location>
        <begin position="144"/>
        <end position="155"/>
    </location>
</feature>
<proteinExistence type="predicted"/>
<dbReference type="PANTHER" id="PTHR47584:SF14">
    <property type="entry name" value="L10-INTERACTING MYB DOMAIN-CONTAINING PROTEIN-LIKE"/>
    <property type="match status" value="1"/>
</dbReference>
<keyword evidence="3" id="KW-1185">Reference proteome</keyword>
<evidence type="ECO:0000256" key="1">
    <source>
        <dbReference type="SAM" id="MobiDB-lite"/>
    </source>
</evidence>
<feature type="region of interest" description="Disordered" evidence="1">
    <location>
        <begin position="191"/>
        <end position="224"/>
    </location>
</feature>
<dbReference type="InterPro" id="IPR045026">
    <property type="entry name" value="LIMYB"/>
</dbReference>
<name>A0ABM4VSZ8_COFAR</name>
<organism evidence="3 4">
    <name type="scientific">Coffea arabica</name>
    <name type="common">Arabian coffee</name>
    <dbReference type="NCBI Taxonomy" id="13443"/>
    <lineage>
        <taxon>Eukaryota</taxon>
        <taxon>Viridiplantae</taxon>
        <taxon>Streptophyta</taxon>
        <taxon>Embryophyta</taxon>
        <taxon>Tracheophyta</taxon>
        <taxon>Spermatophyta</taxon>
        <taxon>Magnoliopsida</taxon>
        <taxon>eudicotyledons</taxon>
        <taxon>Gunneridae</taxon>
        <taxon>Pentapetalae</taxon>
        <taxon>asterids</taxon>
        <taxon>lamiids</taxon>
        <taxon>Gentianales</taxon>
        <taxon>Rubiaceae</taxon>
        <taxon>Ixoroideae</taxon>
        <taxon>Gardenieae complex</taxon>
        <taxon>Bertiereae - Coffeeae clade</taxon>
        <taxon>Coffeeae</taxon>
        <taxon>Coffea</taxon>
    </lineage>
</organism>
<gene>
    <name evidence="4" type="primary">LOC140014897</name>
</gene>
<protein>
    <recommendedName>
        <fullName evidence="2">Myb/SANT-like domain-containing protein</fullName>
    </recommendedName>
</protein>
<dbReference type="RefSeq" id="XP_071922660.1">
    <property type="nucleotide sequence ID" value="XM_072066559.1"/>
</dbReference>
<feature type="region of interest" description="Disordered" evidence="1">
    <location>
        <begin position="143"/>
        <end position="175"/>
    </location>
</feature>
<dbReference type="Pfam" id="PF12776">
    <property type="entry name" value="Myb_DNA-bind_3"/>
    <property type="match status" value="1"/>
</dbReference>
<dbReference type="InterPro" id="IPR024752">
    <property type="entry name" value="Myb/SANT-like_dom"/>
</dbReference>
<feature type="compositionally biased region" description="Low complexity" evidence="1">
    <location>
        <begin position="208"/>
        <end position="221"/>
    </location>
</feature>
<evidence type="ECO:0000313" key="3">
    <source>
        <dbReference type="Proteomes" id="UP001652660"/>
    </source>
</evidence>
<dbReference type="Proteomes" id="UP001652660">
    <property type="component" value="Chromosome 9e"/>
</dbReference>
<dbReference type="GeneID" id="140014897"/>
<reference evidence="4" key="1">
    <citation type="submission" date="2025-08" db="UniProtKB">
        <authorList>
            <consortium name="RefSeq"/>
        </authorList>
    </citation>
    <scope>IDENTIFICATION</scope>
    <source>
        <tissue evidence="4">Leaves</tissue>
    </source>
</reference>